<sequence>MPYPKGYLNYQQVKRLKKIPQERKQGPPNLAKQVRNVGPYDLPPLPPLDDFAFDSDSDNSSDIYNIPSVSSSYQTAASDLESFITAPEEEDATYTPTVASPRQSGAATDQFAAGPSTSADPPTQDTGGDHSADTSPLSRSKRSAKRAATSETVTDASPAKSARVDGGAEEAMEEDITGKRRHGHHPRLGSNTYFEGWGEWTSPEGQHFTTFRKTYSKTFKSYCSFNGIKRAECNLKSVHDEATDITVTINHGGNYFPYWKRGASTCDEDFNQPNNVIGFRCVNMGFRVPRLEVSTCPGDRTTDHEMPMNPPQQTEMWMFVDTKGDYGVPQLHDPDTEYNTRFRGHNDDFHNYFEGEIDTMPDRLQIWDKQVLLEVGRSCNSYDHATKEYKIKDPNQIYDMTRHPGYRELSASDATAFAMDFTPGPGQQFNMFPHRQVADMNGIRGSTGVRFSTDETNLSTDNASKYMCDWPINYVKTTKSATRYGNDNDGGITNQIRLAYFQSSIGCNGKTDDTCLPYRHPTQQYTYHKSGPEGGTGKDMQVKDAKLDDDYGGYTCTQYILSGLTPDGHGNNVKVRPPYFMFGVHPDFERRSAGIFPYNYFANLNVTYHSTVEWLIASPAPSWIPLGPGGVKNLKQSEIDPKKKTPISRAYSNPDSRVVVGGRYDGLFTYGANYI</sequence>
<comment type="caution">
    <text evidence="2">The sequence shown here is derived from an EMBL/GenBank/DDBJ whole genome shotgun (WGS) entry which is preliminary data.</text>
</comment>
<evidence type="ECO:0000313" key="3">
    <source>
        <dbReference type="Proteomes" id="UP000735302"/>
    </source>
</evidence>
<dbReference type="AlphaFoldDB" id="A0AAV4BJG3"/>
<dbReference type="Proteomes" id="UP000735302">
    <property type="component" value="Unassembled WGS sequence"/>
</dbReference>
<keyword evidence="3" id="KW-1185">Reference proteome</keyword>
<feature type="compositionally biased region" description="Polar residues" evidence="1">
    <location>
        <begin position="94"/>
        <end position="107"/>
    </location>
</feature>
<protein>
    <submittedName>
        <fullName evidence="2">Uncharacterized protein</fullName>
    </submittedName>
</protein>
<feature type="region of interest" description="Disordered" evidence="1">
    <location>
        <begin position="80"/>
        <end position="188"/>
    </location>
</feature>
<evidence type="ECO:0000256" key="1">
    <source>
        <dbReference type="SAM" id="MobiDB-lite"/>
    </source>
</evidence>
<reference evidence="2 3" key="1">
    <citation type="journal article" date="2021" name="Elife">
        <title>Chloroplast acquisition without the gene transfer in kleptoplastic sea slugs, Plakobranchus ocellatus.</title>
        <authorList>
            <person name="Maeda T."/>
            <person name="Takahashi S."/>
            <person name="Yoshida T."/>
            <person name="Shimamura S."/>
            <person name="Takaki Y."/>
            <person name="Nagai Y."/>
            <person name="Toyoda A."/>
            <person name="Suzuki Y."/>
            <person name="Arimoto A."/>
            <person name="Ishii H."/>
            <person name="Satoh N."/>
            <person name="Nishiyama T."/>
            <person name="Hasebe M."/>
            <person name="Maruyama T."/>
            <person name="Minagawa J."/>
            <person name="Obokata J."/>
            <person name="Shigenobu S."/>
        </authorList>
    </citation>
    <scope>NUCLEOTIDE SEQUENCE [LARGE SCALE GENOMIC DNA]</scope>
</reference>
<dbReference type="EMBL" id="BLXT01004955">
    <property type="protein sequence ID" value="GFO18449.1"/>
    <property type="molecule type" value="Genomic_DNA"/>
</dbReference>
<organism evidence="2 3">
    <name type="scientific">Plakobranchus ocellatus</name>
    <dbReference type="NCBI Taxonomy" id="259542"/>
    <lineage>
        <taxon>Eukaryota</taxon>
        <taxon>Metazoa</taxon>
        <taxon>Spiralia</taxon>
        <taxon>Lophotrochozoa</taxon>
        <taxon>Mollusca</taxon>
        <taxon>Gastropoda</taxon>
        <taxon>Heterobranchia</taxon>
        <taxon>Euthyneura</taxon>
        <taxon>Panpulmonata</taxon>
        <taxon>Sacoglossa</taxon>
        <taxon>Placobranchoidea</taxon>
        <taxon>Plakobranchidae</taxon>
        <taxon>Plakobranchus</taxon>
    </lineage>
</organism>
<gene>
    <name evidence="2" type="ORF">PoB_004495400</name>
</gene>
<feature type="region of interest" description="Disordered" evidence="1">
    <location>
        <begin position="19"/>
        <end position="62"/>
    </location>
</feature>
<evidence type="ECO:0000313" key="2">
    <source>
        <dbReference type="EMBL" id="GFO18449.1"/>
    </source>
</evidence>
<name>A0AAV4BJG3_9GAST</name>
<feature type="compositionally biased region" description="Polar residues" evidence="1">
    <location>
        <begin position="115"/>
        <end position="126"/>
    </location>
</feature>
<accession>A0AAV4BJG3</accession>
<proteinExistence type="predicted"/>